<name>A0A0E0J1V4_ORYNI</name>
<dbReference type="OMA" id="YRKLEMA"/>
<dbReference type="EnsemblPlants" id="ONIVA11G12840.1">
    <property type="protein sequence ID" value="ONIVA11G12840.1"/>
    <property type="gene ID" value="ONIVA11G12840"/>
</dbReference>
<proteinExistence type="predicted"/>
<dbReference type="AlphaFoldDB" id="A0A0E0J1V4"/>
<dbReference type="Proteomes" id="UP000006591">
    <property type="component" value="Chromosome 11"/>
</dbReference>
<organism evidence="2">
    <name type="scientific">Oryza nivara</name>
    <name type="common">Indian wild rice</name>
    <name type="synonym">Oryza sativa f. spontanea</name>
    <dbReference type="NCBI Taxonomy" id="4536"/>
    <lineage>
        <taxon>Eukaryota</taxon>
        <taxon>Viridiplantae</taxon>
        <taxon>Streptophyta</taxon>
        <taxon>Embryophyta</taxon>
        <taxon>Tracheophyta</taxon>
        <taxon>Spermatophyta</taxon>
        <taxon>Magnoliopsida</taxon>
        <taxon>Liliopsida</taxon>
        <taxon>Poales</taxon>
        <taxon>Poaceae</taxon>
        <taxon>BOP clade</taxon>
        <taxon>Oryzoideae</taxon>
        <taxon>Oryzeae</taxon>
        <taxon>Oryzinae</taxon>
        <taxon>Oryza</taxon>
    </lineage>
</organism>
<evidence type="ECO:0000313" key="3">
    <source>
        <dbReference type="Proteomes" id="UP000006591"/>
    </source>
</evidence>
<protein>
    <submittedName>
        <fullName evidence="2">Uncharacterized protein</fullName>
    </submittedName>
</protein>
<dbReference type="Gramene" id="ONIVA11G12840.1">
    <property type="protein sequence ID" value="ONIVA11G12840.1"/>
    <property type="gene ID" value="ONIVA11G12840"/>
</dbReference>
<evidence type="ECO:0000313" key="2">
    <source>
        <dbReference type="EnsemblPlants" id="ONIVA11G12840.1"/>
    </source>
</evidence>
<accession>A0A0E0J1V4</accession>
<feature type="compositionally biased region" description="Low complexity" evidence="1">
    <location>
        <begin position="15"/>
        <end position="27"/>
    </location>
</feature>
<reference evidence="2" key="1">
    <citation type="submission" date="2015-04" db="UniProtKB">
        <authorList>
            <consortium name="EnsemblPlants"/>
        </authorList>
    </citation>
    <scope>IDENTIFICATION</scope>
    <source>
        <strain evidence="2">SL10</strain>
    </source>
</reference>
<sequence>MSRRTKREVAPPPCATANSSASSSGPPGVHILPAAPYPYGGPLFPTPQTSWFPFPPSQAMAGSSAYRPPTDAKTDVQIDLEQWGLESRPLGGLVDFIKNTTNPMHHVTEGRQLQPINVENGNNGNATRTEKRLGWSTEEDLRLEQLGFDVYCVAPLQHTSYRKLEMAVGAIELALRA</sequence>
<keyword evidence="3" id="KW-1185">Reference proteome</keyword>
<dbReference type="HOGENOM" id="CLU_1520212_0_0_1"/>
<evidence type="ECO:0000256" key="1">
    <source>
        <dbReference type="SAM" id="MobiDB-lite"/>
    </source>
</evidence>
<reference evidence="2" key="2">
    <citation type="submission" date="2018-04" db="EMBL/GenBank/DDBJ databases">
        <title>OnivRS2 (Oryza nivara Reference Sequence Version 2).</title>
        <authorList>
            <person name="Zhang J."/>
            <person name="Kudrna D."/>
            <person name="Lee S."/>
            <person name="Talag J."/>
            <person name="Rajasekar S."/>
            <person name="Welchert J."/>
            <person name="Hsing Y.-I."/>
            <person name="Wing R.A."/>
        </authorList>
    </citation>
    <scope>NUCLEOTIDE SEQUENCE [LARGE SCALE GENOMIC DNA]</scope>
    <source>
        <strain evidence="2">SL10</strain>
    </source>
</reference>
<feature type="region of interest" description="Disordered" evidence="1">
    <location>
        <begin position="1"/>
        <end position="31"/>
    </location>
</feature>